<keyword evidence="2" id="KW-0472">Membrane</keyword>
<keyword evidence="2" id="KW-1133">Transmembrane helix</keyword>
<sequence>MRAAGSSLRPSCVHAHPGTATAGARHAPPHTPRGDHLAGRCALRTASGRCLPSAVISALFSSDVTRCWRGCAARVARSSLRVPAACQGWHTESDRAPAFARGFGGNQNLIEKREALTGISAGQGLTVVGVAGFEPTASSSRIRPEIWIMVGLCLYALVTALVGVGLRWSVRAQSPRSTPRSLPASRRRSDLRPLLASRRASFARPGRACLGQVERPTGRTTWPRQARSGCLRCATGSWSLLGIPESPGSRGGAPAAGGLSRVVGPEALPAGGTSAMPGGWQRQWRREVFDRCAHVCSAMADRAQVTVARQRTVKRRRAARAALATAVLAAVAATSTGCARSSGAPADTDLATASPVPRPSAAVADCTPSAGTVVWSNIRTQDEVTSAAVFDNGKLRDVWDRPLKPHIVDGVAPSRWLAVLQSSLGSRTDQVLGPTATKSGLDQVHEAFTTDHDRSRQIGFTTVSRVTADFAVTCHGKSVQGSLVSWSGAGVGAVPCNWVALPQMPYGQLAPLCAPTVDPSAIREPILLDNTGDDATDNLHDNIVVN</sequence>
<organism evidence="3 4">
    <name type="scientific">Krasilnikovia cinnamomea</name>
    <dbReference type="NCBI Taxonomy" id="349313"/>
    <lineage>
        <taxon>Bacteria</taxon>
        <taxon>Bacillati</taxon>
        <taxon>Actinomycetota</taxon>
        <taxon>Actinomycetes</taxon>
        <taxon>Micromonosporales</taxon>
        <taxon>Micromonosporaceae</taxon>
        <taxon>Krasilnikovia</taxon>
    </lineage>
</organism>
<evidence type="ECO:0000313" key="3">
    <source>
        <dbReference type="EMBL" id="RZU50690.1"/>
    </source>
</evidence>
<dbReference type="EMBL" id="SHKY01000001">
    <property type="protein sequence ID" value="RZU50690.1"/>
    <property type="molecule type" value="Genomic_DNA"/>
</dbReference>
<name>A0A4Q7ZIK8_9ACTN</name>
<keyword evidence="4" id="KW-1185">Reference proteome</keyword>
<accession>A0A4Q7ZIK8</accession>
<keyword evidence="2" id="KW-0812">Transmembrane</keyword>
<reference evidence="3 4" key="1">
    <citation type="submission" date="2019-02" db="EMBL/GenBank/DDBJ databases">
        <title>Sequencing the genomes of 1000 actinobacteria strains.</title>
        <authorList>
            <person name="Klenk H.-P."/>
        </authorList>
    </citation>
    <scope>NUCLEOTIDE SEQUENCE [LARGE SCALE GENOMIC DNA]</scope>
    <source>
        <strain evidence="3 4">DSM 45162</strain>
    </source>
</reference>
<dbReference type="Proteomes" id="UP000292564">
    <property type="component" value="Unassembled WGS sequence"/>
</dbReference>
<feature type="region of interest" description="Disordered" evidence="1">
    <location>
        <begin position="1"/>
        <end position="36"/>
    </location>
</feature>
<dbReference type="AlphaFoldDB" id="A0A4Q7ZIK8"/>
<feature type="transmembrane region" description="Helical" evidence="2">
    <location>
        <begin position="146"/>
        <end position="170"/>
    </location>
</feature>
<comment type="caution">
    <text evidence="3">The sequence shown here is derived from an EMBL/GenBank/DDBJ whole genome shotgun (WGS) entry which is preliminary data.</text>
</comment>
<proteinExistence type="predicted"/>
<feature type="region of interest" description="Disordered" evidence="1">
    <location>
        <begin position="338"/>
        <end position="363"/>
    </location>
</feature>
<evidence type="ECO:0000313" key="4">
    <source>
        <dbReference type="Proteomes" id="UP000292564"/>
    </source>
</evidence>
<evidence type="ECO:0000256" key="1">
    <source>
        <dbReference type="SAM" id="MobiDB-lite"/>
    </source>
</evidence>
<gene>
    <name evidence="3" type="ORF">EV385_2469</name>
</gene>
<evidence type="ECO:0000256" key="2">
    <source>
        <dbReference type="SAM" id="Phobius"/>
    </source>
</evidence>
<feature type="compositionally biased region" description="Low complexity" evidence="1">
    <location>
        <begin position="351"/>
        <end position="363"/>
    </location>
</feature>
<protein>
    <submittedName>
        <fullName evidence="3">Uncharacterized protein</fullName>
    </submittedName>
</protein>